<evidence type="ECO:0000313" key="1">
    <source>
        <dbReference type="EMBL" id="KAK6360947.1"/>
    </source>
</evidence>
<sequence length="371" mass="41375">MIGRIPPLYWACATVACFLILSLAVFKSLSADQRARIYISAADDDDGILLAPAQNKESISSSKPILTSTSIIPTTTTIQQIDGYDREAEEAEEAENRPLILYAYHETPNARQNAEFFLAHGLHAEADFIFILNGNTTLASSIPTDNHKNIKVIQRENTCFDLGAHAEVLSRNGGELIKSYKRFILMNASIRGPFLPTWSQECWSDALLAKITDTNKLVGMSFNCQPKHHIQSMIFGTDRTGLLLFLPQIQTCFQTLDSAVGGETSCTSAVMDRGFNVTALMTAFSADKDYANTCDHGDLLYDGHYYGITIHPYETMFQKANRDLAPLQLEKLTEWHSKAGYESWGVCKRARNVRRAVREMRARGVDLDFGI</sequence>
<keyword evidence="2" id="KW-1185">Reference proteome</keyword>
<dbReference type="AlphaFoldDB" id="A0AAV9VHK1"/>
<evidence type="ECO:0000313" key="2">
    <source>
        <dbReference type="Proteomes" id="UP001373714"/>
    </source>
</evidence>
<dbReference type="EMBL" id="JAVHNS010000003">
    <property type="protein sequence ID" value="KAK6360947.1"/>
    <property type="molecule type" value="Genomic_DNA"/>
</dbReference>
<name>A0AAV9VHK1_9PEZI</name>
<organism evidence="1 2">
    <name type="scientific">Orbilia blumenaviensis</name>
    <dbReference type="NCBI Taxonomy" id="1796055"/>
    <lineage>
        <taxon>Eukaryota</taxon>
        <taxon>Fungi</taxon>
        <taxon>Dikarya</taxon>
        <taxon>Ascomycota</taxon>
        <taxon>Pezizomycotina</taxon>
        <taxon>Orbiliomycetes</taxon>
        <taxon>Orbiliales</taxon>
        <taxon>Orbiliaceae</taxon>
        <taxon>Orbilia</taxon>
    </lineage>
</organism>
<gene>
    <name evidence="1" type="ORF">TWF730_007062</name>
</gene>
<reference evidence="1 2" key="1">
    <citation type="submission" date="2019-10" db="EMBL/GenBank/DDBJ databases">
        <authorList>
            <person name="Palmer J.M."/>
        </authorList>
    </citation>
    <scope>NUCLEOTIDE SEQUENCE [LARGE SCALE GENOMIC DNA]</scope>
    <source>
        <strain evidence="1 2">TWF730</strain>
    </source>
</reference>
<dbReference type="InterPro" id="IPR007739">
    <property type="entry name" value="RgpF"/>
</dbReference>
<proteinExistence type="predicted"/>
<dbReference type="Proteomes" id="UP001373714">
    <property type="component" value="Unassembled WGS sequence"/>
</dbReference>
<dbReference type="PROSITE" id="PS51257">
    <property type="entry name" value="PROKAR_LIPOPROTEIN"/>
    <property type="match status" value="1"/>
</dbReference>
<comment type="caution">
    <text evidence="1">The sequence shown here is derived from an EMBL/GenBank/DDBJ whole genome shotgun (WGS) entry which is preliminary data.</text>
</comment>
<protein>
    <submittedName>
        <fullName evidence="1">Uncharacterized protein</fullName>
    </submittedName>
</protein>
<accession>A0AAV9VHK1</accession>
<dbReference type="Pfam" id="PF05045">
    <property type="entry name" value="RgpF"/>
    <property type="match status" value="1"/>
</dbReference>